<gene>
    <name evidence="2" type="ORF">ROHU_017256</name>
</gene>
<feature type="region of interest" description="Disordered" evidence="1">
    <location>
        <begin position="1"/>
        <end position="20"/>
    </location>
</feature>
<evidence type="ECO:0000313" key="3">
    <source>
        <dbReference type="Proteomes" id="UP000290572"/>
    </source>
</evidence>
<organism evidence="2 3">
    <name type="scientific">Labeo rohita</name>
    <name type="common">Indian major carp</name>
    <name type="synonym">Cyprinus rohita</name>
    <dbReference type="NCBI Taxonomy" id="84645"/>
    <lineage>
        <taxon>Eukaryota</taxon>
        <taxon>Metazoa</taxon>
        <taxon>Chordata</taxon>
        <taxon>Craniata</taxon>
        <taxon>Vertebrata</taxon>
        <taxon>Euteleostomi</taxon>
        <taxon>Actinopterygii</taxon>
        <taxon>Neopterygii</taxon>
        <taxon>Teleostei</taxon>
        <taxon>Ostariophysi</taxon>
        <taxon>Cypriniformes</taxon>
        <taxon>Cyprinidae</taxon>
        <taxon>Labeoninae</taxon>
        <taxon>Labeonini</taxon>
        <taxon>Labeo</taxon>
    </lineage>
</organism>
<evidence type="ECO:0000313" key="2">
    <source>
        <dbReference type="EMBL" id="RXN31184.1"/>
    </source>
</evidence>
<proteinExistence type="predicted"/>
<dbReference type="AlphaFoldDB" id="A0A498NHF9"/>
<sequence length="109" mass="12375">MKALWKRASSHLKEDSHGRNYSLLPYGGVKTVEVVRVVHEDLHLCERENVSPERAFPLRTSGPVRPLIALMGSLAADQANKCAQLSTDRNARLNWQRPSVILHCRYLFP</sequence>
<feature type="compositionally biased region" description="Basic residues" evidence="1">
    <location>
        <begin position="1"/>
        <end position="10"/>
    </location>
</feature>
<reference evidence="2 3" key="1">
    <citation type="submission" date="2018-03" db="EMBL/GenBank/DDBJ databases">
        <title>Draft genome sequence of Rohu Carp (Labeo rohita).</title>
        <authorList>
            <person name="Das P."/>
            <person name="Kushwaha B."/>
            <person name="Joshi C.G."/>
            <person name="Kumar D."/>
            <person name="Nagpure N.S."/>
            <person name="Sahoo L."/>
            <person name="Das S.P."/>
            <person name="Bit A."/>
            <person name="Patnaik S."/>
            <person name="Meher P.K."/>
            <person name="Jayasankar P."/>
            <person name="Koringa P.G."/>
            <person name="Patel N.V."/>
            <person name="Hinsu A.T."/>
            <person name="Kumar R."/>
            <person name="Pandey M."/>
            <person name="Agarwal S."/>
            <person name="Srivastava S."/>
            <person name="Singh M."/>
            <person name="Iquebal M.A."/>
            <person name="Jaiswal S."/>
            <person name="Angadi U.B."/>
            <person name="Kumar N."/>
            <person name="Raza M."/>
            <person name="Shah T.M."/>
            <person name="Rai A."/>
            <person name="Jena J.K."/>
        </authorList>
    </citation>
    <scope>NUCLEOTIDE SEQUENCE [LARGE SCALE GENOMIC DNA]</scope>
    <source>
        <strain evidence="2">DASCIFA01</strain>
        <tissue evidence="2">Testis</tissue>
    </source>
</reference>
<evidence type="ECO:0000256" key="1">
    <source>
        <dbReference type="SAM" id="MobiDB-lite"/>
    </source>
</evidence>
<keyword evidence="3" id="KW-1185">Reference proteome</keyword>
<name>A0A498NHF9_LABRO</name>
<dbReference type="EMBL" id="QBIY01011510">
    <property type="protein sequence ID" value="RXN31184.1"/>
    <property type="molecule type" value="Genomic_DNA"/>
</dbReference>
<accession>A0A498NHF9</accession>
<dbReference type="Proteomes" id="UP000290572">
    <property type="component" value="Unassembled WGS sequence"/>
</dbReference>
<protein>
    <submittedName>
        <fullName evidence="2">Uncharacterized protein</fullName>
    </submittedName>
</protein>
<comment type="caution">
    <text evidence="2">The sequence shown here is derived from an EMBL/GenBank/DDBJ whole genome shotgun (WGS) entry which is preliminary data.</text>
</comment>